<keyword evidence="3" id="KW-1185">Reference proteome</keyword>
<feature type="region of interest" description="Disordered" evidence="1">
    <location>
        <begin position="77"/>
        <end position="105"/>
    </location>
</feature>
<proteinExistence type="predicted"/>
<accession>A0A8X7SXX3</accession>
<dbReference type="EMBL" id="LWDE02000349">
    <property type="protein sequence ID" value="KAE8248480.1"/>
    <property type="molecule type" value="Genomic_DNA"/>
</dbReference>
<feature type="compositionally biased region" description="Polar residues" evidence="1">
    <location>
        <begin position="199"/>
        <end position="217"/>
    </location>
</feature>
<name>A0A8X7SXX3_9BASI</name>
<reference evidence="2" key="2">
    <citation type="journal article" date="2019" name="IMA Fungus">
        <title>Genome sequencing and comparison of five Tilletia species to identify candidate genes for the detection of regulated species infecting wheat.</title>
        <authorList>
            <person name="Nguyen H.D.T."/>
            <person name="Sultana T."/>
            <person name="Kesanakurti P."/>
            <person name="Hambleton S."/>
        </authorList>
    </citation>
    <scope>NUCLEOTIDE SEQUENCE</scope>
    <source>
        <strain evidence="2">DAOMC 236426</strain>
    </source>
</reference>
<evidence type="ECO:0000313" key="2">
    <source>
        <dbReference type="EMBL" id="KAE8248480.1"/>
    </source>
</evidence>
<evidence type="ECO:0000313" key="3">
    <source>
        <dbReference type="Proteomes" id="UP000077684"/>
    </source>
</evidence>
<gene>
    <name evidence="2" type="ORF">A4X06_0g3684</name>
</gene>
<reference evidence="2" key="1">
    <citation type="submission" date="2016-04" db="EMBL/GenBank/DDBJ databases">
        <authorList>
            <person name="Nguyen H.D."/>
            <person name="Samba Siva P."/>
            <person name="Cullis J."/>
            <person name="Levesque C.A."/>
            <person name="Hambleton S."/>
        </authorList>
    </citation>
    <scope>NUCLEOTIDE SEQUENCE</scope>
    <source>
        <strain evidence="2">DAOMC 236426</strain>
    </source>
</reference>
<sequence>MRLGPKVQKEIGGIPADWMIQLKSSGSDSEYFKEFTLLEIDGKLKEEEAHSQWLWRMFLQELETPKTGEIHVTLRNAPPSAPAELNASKSTKEATKKGKNKAAKQDDVVNSAGPMLVTKGQTEKDDQLARAHRCTAINCPYRHVKDRCCWHPYWAPKTHISLDFTARAVCAMAWDRGETGGDLLSPPRLPPFVPAATPASRTNNSSSRLTGSPTKDASTAKPHADTAQDDTVIALLYWTYQ</sequence>
<organism evidence="2 3">
    <name type="scientific">Tilletia controversa</name>
    <name type="common">dwarf bunt fungus</name>
    <dbReference type="NCBI Taxonomy" id="13291"/>
    <lineage>
        <taxon>Eukaryota</taxon>
        <taxon>Fungi</taxon>
        <taxon>Dikarya</taxon>
        <taxon>Basidiomycota</taxon>
        <taxon>Ustilaginomycotina</taxon>
        <taxon>Exobasidiomycetes</taxon>
        <taxon>Tilletiales</taxon>
        <taxon>Tilletiaceae</taxon>
        <taxon>Tilletia</taxon>
    </lineage>
</organism>
<dbReference type="AlphaFoldDB" id="A0A8X7SXX3"/>
<feature type="region of interest" description="Disordered" evidence="1">
    <location>
        <begin position="181"/>
        <end position="225"/>
    </location>
</feature>
<comment type="caution">
    <text evidence="2">The sequence shown here is derived from an EMBL/GenBank/DDBJ whole genome shotgun (WGS) entry which is preliminary data.</text>
</comment>
<protein>
    <submittedName>
        <fullName evidence="2">Uncharacterized protein</fullName>
    </submittedName>
</protein>
<dbReference type="Proteomes" id="UP000077684">
    <property type="component" value="Unassembled WGS sequence"/>
</dbReference>
<evidence type="ECO:0000256" key="1">
    <source>
        <dbReference type="SAM" id="MobiDB-lite"/>
    </source>
</evidence>